<name>A0AAU9IWS5_9CILI</name>
<dbReference type="PANTHER" id="PTHR13297">
    <property type="entry name" value="TBC1 DOMAIN FAMILY MEMBER 23-RELATED"/>
    <property type="match status" value="1"/>
</dbReference>
<dbReference type="Pfam" id="PF00566">
    <property type="entry name" value="RabGAP-TBC"/>
    <property type="match status" value="1"/>
</dbReference>
<dbReference type="Proteomes" id="UP001162131">
    <property type="component" value="Unassembled WGS sequence"/>
</dbReference>
<dbReference type="InterPro" id="IPR036873">
    <property type="entry name" value="Rhodanese-like_dom_sf"/>
</dbReference>
<accession>A0AAU9IWS5</accession>
<gene>
    <name evidence="2" type="ORF">BSTOLATCC_MIC18819</name>
</gene>
<evidence type="ECO:0000313" key="2">
    <source>
        <dbReference type="EMBL" id="CAG9317575.1"/>
    </source>
</evidence>
<dbReference type="SUPFAM" id="SSF47923">
    <property type="entry name" value="Ypt/Rab-GAP domain of gyp1p"/>
    <property type="match status" value="2"/>
</dbReference>
<dbReference type="AlphaFoldDB" id="A0AAU9IWS5"/>
<dbReference type="GO" id="GO:0042147">
    <property type="term" value="P:retrograde transport, endosome to Golgi"/>
    <property type="evidence" value="ECO:0007669"/>
    <property type="project" value="InterPro"/>
</dbReference>
<dbReference type="Gene3D" id="3.40.250.10">
    <property type="entry name" value="Rhodanese-like domain"/>
    <property type="match status" value="1"/>
</dbReference>
<dbReference type="PROSITE" id="PS50086">
    <property type="entry name" value="TBC_RABGAP"/>
    <property type="match status" value="1"/>
</dbReference>
<dbReference type="Gene3D" id="1.10.8.270">
    <property type="entry name" value="putative rabgap domain of human tbc1 domain family member 14 like domains"/>
    <property type="match status" value="1"/>
</dbReference>
<dbReference type="GO" id="GO:0099041">
    <property type="term" value="P:vesicle tethering to Golgi"/>
    <property type="evidence" value="ECO:0007669"/>
    <property type="project" value="TreeGrafter"/>
</dbReference>
<comment type="caution">
    <text evidence="2">The sequence shown here is derived from an EMBL/GenBank/DDBJ whole genome shotgun (WGS) entry which is preliminary data.</text>
</comment>
<dbReference type="GO" id="GO:0005802">
    <property type="term" value="C:trans-Golgi network"/>
    <property type="evidence" value="ECO:0007669"/>
    <property type="project" value="TreeGrafter"/>
</dbReference>
<feature type="domain" description="Rab-GAP TBC" evidence="1">
    <location>
        <begin position="2"/>
        <end position="182"/>
    </location>
</feature>
<organism evidence="2 3">
    <name type="scientific">Blepharisma stoltei</name>
    <dbReference type="NCBI Taxonomy" id="1481888"/>
    <lineage>
        <taxon>Eukaryota</taxon>
        <taxon>Sar</taxon>
        <taxon>Alveolata</taxon>
        <taxon>Ciliophora</taxon>
        <taxon>Postciliodesmatophora</taxon>
        <taxon>Heterotrichea</taxon>
        <taxon>Heterotrichida</taxon>
        <taxon>Blepharismidae</taxon>
        <taxon>Blepharisma</taxon>
    </lineage>
</organism>
<evidence type="ECO:0000259" key="1">
    <source>
        <dbReference type="PROSITE" id="PS50086"/>
    </source>
</evidence>
<dbReference type="Gene3D" id="1.10.472.80">
    <property type="entry name" value="Ypt/Rab-GAP domain of gyp1p, domain 3"/>
    <property type="match status" value="1"/>
</dbReference>
<dbReference type="GO" id="GO:0005829">
    <property type="term" value="C:cytosol"/>
    <property type="evidence" value="ECO:0007669"/>
    <property type="project" value="GOC"/>
</dbReference>
<dbReference type="EMBL" id="CAJZBQ010000018">
    <property type="protein sequence ID" value="CAG9317575.1"/>
    <property type="molecule type" value="Genomic_DNA"/>
</dbReference>
<reference evidence="2" key="1">
    <citation type="submission" date="2021-09" db="EMBL/GenBank/DDBJ databases">
        <authorList>
            <consortium name="AG Swart"/>
            <person name="Singh M."/>
            <person name="Singh A."/>
            <person name="Seah K."/>
            <person name="Emmerich C."/>
        </authorList>
    </citation>
    <scope>NUCLEOTIDE SEQUENCE</scope>
    <source>
        <strain evidence="2">ATCC30299</strain>
    </source>
</reference>
<keyword evidence="3" id="KW-1185">Reference proteome</keyword>
<evidence type="ECO:0000313" key="3">
    <source>
        <dbReference type="Proteomes" id="UP001162131"/>
    </source>
</evidence>
<dbReference type="InterPro" id="IPR039755">
    <property type="entry name" value="TBC1D23"/>
</dbReference>
<proteinExistence type="predicted"/>
<dbReference type="SMART" id="SM00164">
    <property type="entry name" value="TBC"/>
    <property type="match status" value="1"/>
</dbReference>
<dbReference type="PANTHER" id="PTHR13297:SF5">
    <property type="entry name" value="TBC1 DOMAIN FAMILY MEMBER 23"/>
    <property type="match status" value="1"/>
</dbReference>
<dbReference type="InterPro" id="IPR035969">
    <property type="entry name" value="Rab-GAP_TBC_sf"/>
</dbReference>
<dbReference type="InterPro" id="IPR000195">
    <property type="entry name" value="Rab-GAP-TBC_dom"/>
</dbReference>
<sequence>MESTKNRRFDIWKDLLQITEIRNVGFSQNFDLPNQQVIKLDVERTRTTILTEQEKGYLEILLTHYCKAKNTPYTQGMNEIMVLFVLMIREGISLQQAYCLFESFIQQVLPKMFGTDFKPLHALFIIFKLLLRYHEPVLSSYFHTHGISPELFSTCWFITVFSSKINDIEIIYKLWETLIKEKDYIFVAYIAVALLTYSKNHILAQEEISIPQTLSQLSIHSMQELTEILKIASRIKSNMPYSIKIKLNQINIYNIDHVDSYISSLEKDLCFTVHPREIMHRAYPEMSICNCKHNDCAWCINKTNDIPLFLIDFRTENEQQAGTVPNSIVVSVPFFVSDENLQQIVDQYEKMKEIFHFCILSSEETIANTNYDEMNQENPDLNTLERLLICFEKNGFSHISLAEGGFEKCHEFAMHYKLQLENHQEEYCLVCTPDGPNIASLMKSKLKKFRSSMLGTMRRTFSLDSNLEKLALEAKLQSENNLQKSDPASSFFISKKYDKNSNTIYDENYFFYLKSQYLTIGILGDPELSTDSRVTEEFKIIDLLKITSINSTQKILTFYFSGSKKVHCYVIIPNSLTRSFIDQIKKQFLVLKKKK</sequence>
<protein>
    <recommendedName>
        <fullName evidence="1">Rab-GAP TBC domain-containing protein</fullName>
    </recommendedName>
</protein>